<comment type="caution">
    <text evidence="4">The sequence shown here is derived from an EMBL/GenBank/DDBJ whole genome shotgun (WGS) entry which is preliminary data.</text>
</comment>
<dbReference type="Proteomes" id="UP001155144">
    <property type="component" value="Unassembled WGS sequence"/>
</dbReference>
<reference evidence="4" key="1">
    <citation type="submission" date="2022-08" db="EMBL/GenBank/DDBJ databases">
        <title>Genomic Encyclopedia of Type Strains, Phase V (KMG-V): Genome sequencing to study the core and pangenomes of soil and plant-associated prokaryotes.</title>
        <authorList>
            <person name="Whitman W."/>
        </authorList>
    </citation>
    <scope>NUCLEOTIDE SEQUENCE</scope>
    <source>
        <strain evidence="4">SP3026</strain>
    </source>
</reference>
<dbReference type="Pfam" id="PF00685">
    <property type="entry name" value="Sulfotransfer_1"/>
    <property type="match status" value="1"/>
</dbReference>
<evidence type="ECO:0000313" key="4">
    <source>
        <dbReference type="EMBL" id="MCS4122738.1"/>
    </source>
</evidence>
<dbReference type="InterPro" id="IPR037359">
    <property type="entry name" value="NST/OST"/>
</dbReference>
<dbReference type="InterPro" id="IPR000863">
    <property type="entry name" value="Sulfotransferase_dom"/>
</dbReference>
<dbReference type="AlphaFoldDB" id="A0A9X2V7V3"/>
<dbReference type="Gene3D" id="3.40.50.300">
    <property type="entry name" value="P-loop containing nucleotide triphosphate hydrolases"/>
    <property type="match status" value="1"/>
</dbReference>
<accession>A0A9X2V7V3</accession>
<evidence type="ECO:0000313" key="5">
    <source>
        <dbReference type="Proteomes" id="UP001155144"/>
    </source>
</evidence>
<evidence type="ECO:0000256" key="2">
    <source>
        <dbReference type="ARBA" id="ARBA00023180"/>
    </source>
</evidence>
<dbReference type="PANTHER" id="PTHR10605">
    <property type="entry name" value="HEPARAN SULFATE SULFOTRANSFERASE"/>
    <property type="match status" value="1"/>
</dbReference>
<protein>
    <recommendedName>
        <fullName evidence="3">Sulfotransferase domain-containing protein</fullName>
    </recommendedName>
</protein>
<dbReference type="PANTHER" id="PTHR10605:SF56">
    <property type="entry name" value="BIFUNCTIONAL HEPARAN SULFATE N-DEACETYLASE_N-SULFOTRANSFERASE"/>
    <property type="match status" value="1"/>
</dbReference>
<dbReference type="InterPro" id="IPR027417">
    <property type="entry name" value="P-loop_NTPase"/>
</dbReference>
<feature type="domain" description="Sulfotransferase" evidence="3">
    <location>
        <begin position="19"/>
        <end position="211"/>
    </location>
</feature>
<evidence type="ECO:0000259" key="3">
    <source>
        <dbReference type="Pfam" id="PF00685"/>
    </source>
</evidence>
<dbReference type="EMBL" id="JANUBL010000009">
    <property type="protein sequence ID" value="MCS4122738.1"/>
    <property type="molecule type" value="Genomic_DNA"/>
</dbReference>
<name>A0A9X2V7V3_9BACT</name>
<evidence type="ECO:0000256" key="1">
    <source>
        <dbReference type="ARBA" id="ARBA00022679"/>
    </source>
</evidence>
<dbReference type="RefSeq" id="WP_259040443.1">
    <property type="nucleotide sequence ID" value="NZ_JANUBL010000009.1"/>
</dbReference>
<keyword evidence="1" id="KW-0808">Transferase</keyword>
<proteinExistence type="predicted"/>
<organism evidence="4 5">
    <name type="scientific">Salinibacter ruber</name>
    <dbReference type="NCBI Taxonomy" id="146919"/>
    <lineage>
        <taxon>Bacteria</taxon>
        <taxon>Pseudomonadati</taxon>
        <taxon>Rhodothermota</taxon>
        <taxon>Rhodothermia</taxon>
        <taxon>Rhodothermales</taxon>
        <taxon>Salinibacteraceae</taxon>
        <taxon>Salinibacter</taxon>
    </lineage>
</organism>
<keyword evidence="2" id="KW-0325">Glycoprotein</keyword>
<dbReference type="SUPFAM" id="SSF52540">
    <property type="entry name" value="P-loop containing nucleoside triphosphate hydrolases"/>
    <property type="match status" value="1"/>
</dbReference>
<dbReference type="GO" id="GO:0008146">
    <property type="term" value="F:sulfotransferase activity"/>
    <property type="evidence" value="ECO:0007669"/>
    <property type="project" value="InterPro"/>
</dbReference>
<gene>
    <name evidence="4" type="ORF">GGP45_003105</name>
</gene>
<sequence>MSVLERLFRRATFPIRMLPDCIIIGAQKSGTTSLYRYIIQHPILLGSNPKEVHYFDDSYHKKLGWYRSHFPIRSSKMCIEATPKYMFDKDSFRNLKSFLPDVKLIATLREPVERAYSHYKHVCRGMRGVTETRSFPEAVRADLDVLRKERILGNGSREDTYYSYIRRGIYAPQLSRFLEAYGDRLLVLRSGDLFKSPVSTMKDVFHHLGCEPVKIEANVYNQGDQEEEEIPCREELEEVFEPYNRQLYELLGVSEWWNY</sequence>